<comment type="caution">
    <text evidence="4">The sequence shown here is derived from an EMBL/GenBank/DDBJ whole genome shotgun (WGS) entry which is preliminary data.</text>
</comment>
<sequence length="66" mass="7227">MTRGNQRELARGKEAKKQAETSKKIPAGEREANKGLTLEMRKQRDAEALKKKQEAKAANSGGDCGK</sequence>
<reference evidence="4 5" key="1">
    <citation type="journal article" date="2016" name="Nat. Commun.">
        <title>Extremotolerant tardigrade genome and improved radiotolerance of human cultured cells by tardigrade-unique protein.</title>
        <authorList>
            <person name="Hashimoto T."/>
            <person name="Horikawa D.D."/>
            <person name="Saito Y."/>
            <person name="Kuwahara H."/>
            <person name="Kozuka-Hata H."/>
            <person name="Shin-I T."/>
            <person name="Minakuchi Y."/>
            <person name="Ohishi K."/>
            <person name="Motoyama A."/>
            <person name="Aizu T."/>
            <person name="Enomoto A."/>
            <person name="Kondo K."/>
            <person name="Tanaka S."/>
            <person name="Hara Y."/>
            <person name="Koshikawa S."/>
            <person name="Sagara H."/>
            <person name="Miura T."/>
            <person name="Yokobori S."/>
            <person name="Miyagawa K."/>
            <person name="Suzuki Y."/>
            <person name="Kubo T."/>
            <person name="Oyama M."/>
            <person name="Kohara Y."/>
            <person name="Fujiyama A."/>
            <person name="Arakawa K."/>
            <person name="Katayama T."/>
            <person name="Toyoda A."/>
            <person name="Kunieda T."/>
        </authorList>
    </citation>
    <scope>NUCLEOTIDE SEQUENCE [LARGE SCALE GENOMIC DNA]</scope>
    <source>
        <strain evidence="4 5">YOKOZUNA-1</strain>
    </source>
</reference>
<proteinExistence type="inferred from homology"/>
<accession>A0A1D1VD75</accession>
<dbReference type="InterPro" id="IPR007513">
    <property type="entry name" value="SERF-like_N"/>
</dbReference>
<feature type="region of interest" description="Disordered" evidence="2">
    <location>
        <begin position="1"/>
        <end position="66"/>
    </location>
</feature>
<dbReference type="PANTHER" id="PTHR13596">
    <property type="entry name" value="SMALL EDRK-RICH FACTOR 1"/>
    <property type="match status" value="1"/>
</dbReference>
<name>A0A1D1VD75_RAMVA</name>
<dbReference type="OrthoDB" id="18018at2759"/>
<gene>
    <name evidence="4" type="primary">RvY_10570-1</name>
    <name evidence="4" type="synonym">RvY_10570.1</name>
    <name evidence="4" type="ORF">RvY_10570</name>
</gene>
<dbReference type="PANTHER" id="PTHR13596:SF0">
    <property type="entry name" value="SI:CH211-39K3.2-RELATED"/>
    <property type="match status" value="1"/>
</dbReference>
<evidence type="ECO:0000313" key="4">
    <source>
        <dbReference type="EMBL" id="GAU99596.1"/>
    </source>
</evidence>
<evidence type="ECO:0000256" key="2">
    <source>
        <dbReference type="SAM" id="MobiDB-lite"/>
    </source>
</evidence>
<dbReference type="InterPro" id="IPR040211">
    <property type="entry name" value="SERF1/2-like"/>
</dbReference>
<dbReference type="Proteomes" id="UP000186922">
    <property type="component" value="Unassembled WGS sequence"/>
</dbReference>
<dbReference type="AlphaFoldDB" id="A0A1D1VD75"/>
<organism evidence="4 5">
    <name type="scientific">Ramazzottius varieornatus</name>
    <name type="common">Water bear</name>
    <name type="synonym">Tardigrade</name>
    <dbReference type="NCBI Taxonomy" id="947166"/>
    <lineage>
        <taxon>Eukaryota</taxon>
        <taxon>Metazoa</taxon>
        <taxon>Ecdysozoa</taxon>
        <taxon>Tardigrada</taxon>
        <taxon>Eutardigrada</taxon>
        <taxon>Parachela</taxon>
        <taxon>Hypsibioidea</taxon>
        <taxon>Ramazzottiidae</taxon>
        <taxon>Ramazzottius</taxon>
    </lineage>
</organism>
<evidence type="ECO:0000259" key="3">
    <source>
        <dbReference type="Pfam" id="PF04419"/>
    </source>
</evidence>
<keyword evidence="5" id="KW-1185">Reference proteome</keyword>
<evidence type="ECO:0000313" key="5">
    <source>
        <dbReference type="Proteomes" id="UP000186922"/>
    </source>
</evidence>
<protein>
    <recommendedName>
        <fullName evidence="3">Small EDRK-rich factor-like N-terminal domain-containing protein</fullName>
    </recommendedName>
</protein>
<comment type="similarity">
    <text evidence="1">Belongs to the SERF family.</text>
</comment>
<feature type="compositionally biased region" description="Basic and acidic residues" evidence="2">
    <location>
        <begin position="1"/>
        <end position="55"/>
    </location>
</feature>
<evidence type="ECO:0000256" key="1">
    <source>
        <dbReference type="ARBA" id="ARBA00007309"/>
    </source>
</evidence>
<feature type="domain" description="Small EDRK-rich factor-like N-terminal" evidence="3">
    <location>
        <begin position="1"/>
        <end position="42"/>
    </location>
</feature>
<dbReference type="Pfam" id="PF04419">
    <property type="entry name" value="SERF-like_N"/>
    <property type="match status" value="1"/>
</dbReference>
<dbReference type="EMBL" id="BDGG01000005">
    <property type="protein sequence ID" value="GAU99596.1"/>
    <property type="molecule type" value="Genomic_DNA"/>
</dbReference>